<sequence>MTDTVVQVVASKTVSIIYYRPTSFNECNASAGQASGSIVDDTKGLIMTNRHVVSSGPFVGRCIFHNFEECDIERAHRDPIHDFALVWFDPKKIKRMAISALQLKPDIAHVGMKVTVIGNDAGQKLSVLSGVISRLDCNAPQYEGWHDFNTNYIQAATLAKGGSSGSPVVDANGDVVALQAGAFAGSAATNFYLPLARVKRALDCIREGKPVSRGEIQVEWGLKSFDQCRKLGLSNTWEEVLGLKFPEETCMLVAEHVIPKGPADSKVREGDILIKVNDEALTRFVDLESILDDNVGSKISLLLLRWGKECTVEVEVSNLDTLIPDRFVSACGARFHDVSLPQALQYSIPCGDAGVIVSESTGSFGKGWLIEEIDHRETPNLRALSKILETLNDRSRVLVKYKELSDLNHVYTQGVDIDRHWYPEMKLVSRNDKTGRWDLTNLAETLPPIAPKPQKANLGVSVSALYPQAKDIIRSFMCVDFSTPVPLDGCHGHAFKGYGLVLDAEYGLLLCSRSAVPHHLGDIKLTLAKTIFVEARIVYMDLNYGVVILKYDPSLVLADVYTPSLSDKYFEKGEKAVYIGITEQGDPTFGKTSISDILTWSPPNTTSKPQYRVTNMDTIVTESTLPRHYPSGVLMTKDGTVQALCLTFSGEDDEEIISSIPTAPLLPVLDLLKKGIEPKLNALNFEVFAIEMTKAKLEGVPDKWIDRIENEGQGRYTLLQIEKIAAGGDKQFEEMDIILTLNGELVTNPWKLSMLNHSNEVDVLVIRNQKETNIHWRRIQTEDFETNHVIKFGGATIQQPHNAVRQQVRELPSKVYISQISDGSPAHSYDVCSTWFVTHINDTSTPDLSSFLREVAKVSDGDHLKIDFRTLKGIHEIRTMKKDDHYFPTVEYKKSMKQNGWDIINWGGKQATEEHGEPTQDC</sequence>
<dbReference type="Pfam" id="PF12812">
    <property type="entry name" value="PDZ_1"/>
    <property type="match status" value="2"/>
</dbReference>
<dbReference type="PRINTS" id="PR00834">
    <property type="entry name" value="PROTEASES2C"/>
</dbReference>
<dbReference type="Gene3D" id="2.30.42.10">
    <property type="match status" value="2"/>
</dbReference>
<dbReference type="InterPro" id="IPR001940">
    <property type="entry name" value="Peptidase_S1C"/>
</dbReference>
<evidence type="ECO:0000256" key="4">
    <source>
        <dbReference type="ARBA" id="ARBA00021524"/>
    </source>
</evidence>
<dbReference type="InterPro" id="IPR009003">
    <property type="entry name" value="Peptidase_S1_PA"/>
</dbReference>
<accession>A0A6A6EVD6</accession>
<evidence type="ECO:0000259" key="7">
    <source>
        <dbReference type="Pfam" id="PF12812"/>
    </source>
</evidence>
<dbReference type="GO" id="GO:0004252">
    <property type="term" value="F:serine-type endopeptidase activity"/>
    <property type="evidence" value="ECO:0007669"/>
    <property type="project" value="InterPro"/>
</dbReference>
<dbReference type="Gene3D" id="2.40.10.120">
    <property type="match status" value="1"/>
</dbReference>
<dbReference type="CDD" id="cd06719">
    <property type="entry name" value="PDZ2-4_Nma111p-like"/>
    <property type="match status" value="1"/>
</dbReference>
<evidence type="ECO:0000313" key="9">
    <source>
        <dbReference type="Proteomes" id="UP000800200"/>
    </source>
</evidence>
<gene>
    <name evidence="8" type="ORF">K469DRAFT_706222</name>
</gene>
<evidence type="ECO:0000256" key="6">
    <source>
        <dbReference type="ARBA" id="ARBA00022737"/>
    </source>
</evidence>
<keyword evidence="5" id="KW-0053">Apoptosis</keyword>
<name>A0A6A6EVD6_9PEZI</name>
<protein>
    <recommendedName>
        <fullName evidence="3">Pro-apoptotic serine protease NMA111</fullName>
    </recommendedName>
    <alternativeName>
        <fullName evidence="4">Pro-apoptotic serine protease nma111</fullName>
    </alternativeName>
</protein>
<keyword evidence="8" id="KW-0645">Protease</keyword>
<dbReference type="EMBL" id="ML994611">
    <property type="protein sequence ID" value="KAF2194739.1"/>
    <property type="molecule type" value="Genomic_DNA"/>
</dbReference>
<comment type="similarity">
    <text evidence="2">Belongs to the peptidase S1C family.</text>
</comment>
<reference evidence="8" key="1">
    <citation type="journal article" date="2020" name="Stud. Mycol.">
        <title>101 Dothideomycetes genomes: a test case for predicting lifestyles and emergence of pathogens.</title>
        <authorList>
            <person name="Haridas S."/>
            <person name="Albert R."/>
            <person name="Binder M."/>
            <person name="Bloem J."/>
            <person name="Labutti K."/>
            <person name="Salamov A."/>
            <person name="Andreopoulos B."/>
            <person name="Baker S."/>
            <person name="Barry K."/>
            <person name="Bills G."/>
            <person name="Bluhm B."/>
            <person name="Cannon C."/>
            <person name="Castanera R."/>
            <person name="Culley D."/>
            <person name="Daum C."/>
            <person name="Ezra D."/>
            <person name="Gonzalez J."/>
            <person name="Henrissat B."/>
            <person name="Kuo A."/>
            <person name="Liang C."/>
            <person name="Lipzen A."/>
            <person name="Lutzoni F."/>
            <person name="Magnuson J."/>
            <person name="Mondo S."/>
            <person name="Nolan M."/>
            <person name="Ohm R."/>
            <person name="Pangilinan J."/>
            <person name="Park H.-J."/>
            <person name="Ramirez L."/>
            <person name="Alfaro M."/>
            <person name="Sun H."/>
            <person name="Tritt A."/>
            <person name="Yoshinaga Y."/>
            <person name="Zwiers L.-H."/>
            <person name="Turgeon B."/>
            <person name="Goodwin S."/>
            <person name="Spatafora J."/>
            <person name="Crous P."/>
            <person name="Grigoriev I."/>
        </authorList>
    </citation>
    <scope>NUCLEOTIDE SEQUENCE</scope>
    <source>
        <strain evidence="8">CBS 207.26</strain>
    </source>
</reference>
<evidence type="ECO:0000256" key="2">
    <source>
        <dbReference type="ARBA" id="ARBA00010541"/>
    </source>
</evidence>
<dbReference type="OrthoDB" id="4217619at2759"/>
<keyword evidence="8" id="KW-0378">Hydrolase</keyword>
<comment type="function">
    <text evidence="1">Nuclear serine protease which mediates apoptosis.</text>
</comment>
<dbReference type="AlphaFoldDB" id="A0A6A6EVD6"/>
<dbReference type="SUPFAM" id="SSF50156">
    <property type="entry name" value="PDZ domain-like"/>
    <property type="match status" value="2"/>
</dbReference>
<keyword evidence="6" id="KW-0677">Repeat</keyword>
<feature type="domain" description="PDZ-like" evidence="7">
    <location>
        <begin position="786"/>
        <end position="860"/>
    </location>
</feature>
<evidence type="ECO:0000256" key="1">
    <source>
        <dbReference type="ARBA" id="ARBA00002558"/>
    </source>
</evidence>
<proteinExistence type="inferred from homology"/>
<dbReference type="CDD" id="cd06786">
    <property type="entry name" value="cpPDZ1_ScNma111-like"/>
    <property type="match status" value="1"/>
</dbReference>
<dbReference type="InterPro" id="IPR036034">
    <property type="entry name" value="PDZ_sf"/>
</dbReference>
<evidence type="ECO:0000256" key="5">
    <source>
        <dbReference type="ARBA" id="ARBA00022703"/>
    </source>
</evidence>
<feature type="domain" description="PDZ-like" evidence="7">
    <location>
        <begin position="323"/>
        <end position="394"/>
    </location>
</feature>
<dbReference type="GO" id="GO:0006915">
    <property type="term" value="P:apoptotic process"/>
    <property type="evidence" value="ECO:0007669"/>
    <property type="project" value="UniProtKB-KW"/>
</dbReference>
<dbReference type="SUPFAM" id="SSF50494">
    <property type="entry name" value="Trypsin-like serine proteases"/>
    <property type="match status" value="2"/>
</dbReference>
<evidence type="ECO:0000313" key="8">
    <source>
        <dbReference type="EMBL" id="KAF2194739.1"/>
    </source>
</evidence>
<dbReference type="InterPro" id="IPR025926">
    <property type="entry name" value="PDZ-like_dom"/>
</dbReference>
<evidence type="ECO:0000256" key="3">
    <source>
        <dbReference type="ARBA" id="ARBA00020338"/>
    </source>
</evidence>
<dbReference type="PANTHER" id="PTHR46366">
    <property type="entry name" value="PRO-APOPTOTIC SERINE PROTEASE NMA111"/>
    <property type="match status" value="1"/>
</dbReference>
<dbReference type="GO" id="GO:0006508">
    <property type="term" value="P:proteolysis"/>
    <property type="evidence" value="ECO:0007669"/>
    <property type="project" value="UniProtKB-KW"/>
</dbReference>
<dbReference type="Pfam" id="PF13365">
    <property type="entry name" value="Trypsin_2"/>
    <property type="match status" value="1"/>
</dbReference>
<dbReference type="PANTHER" id="PTHR46366:SF8">
    <property type="entry name" value="PRO-APOPTOTIC SERINE PROTEASE NMA111"/>
    <property type="match status" value="1"/>
</dbReference>
<organism evidence="8 9">
    <name type="scientific">Zopfia rhizophila CBS 207.26</name>
    <dbReference type="NCBI Taxonomy" id="1314779"/>
    <lineage>
        <taxon>Eukaryota</taxon>
        <taxon>Fungi</taxon>
        <taxon>Dikarya</taxon>
        <taxon>Ascomycota</taxon>
        <taxon>Pezizomycotina</taxon>
        <taxon>Dothideomycetes</taxon>
        <taxon>Dothideomycetes incertae sedis</taxon>
        <taxon>Zopfiaceae</taxon>
        <taxon>Zopfia</taxon>
    </lineage>
</organism>
<dbReference type="Proteomes" id="UP000800200">
    <property type="component" value="Unassembled WGS sequence"/>
</dbReference>
<keyword evidence="9" id="KW-1185">Reference proteome</keyword>